<dbReference type="Ensembl" id="ENSCCRT00020041239.1">
    <property type="protein sequence ID" value="ENSCCRP00020037774.1"/>
    <property type="gene ID" value="ENSCCRG00020016866.1"/>
</dbReference>
<dbReference type="AlphaFoldDB" id="A0A8C2E847"/>
<keyword evidence="3" id="KW-0479">Metal-binding</keyword>
<dbReference type="PROSITE" id="PS00028">
    <property type="entry name" value="ZINC_FINGER_C2H2_1"/>
    <property type="match status" value="7"/>
</dbReference>
<evidence type="ECO:0000259" key="13">
    <source>
        <dbReference type="PROSITE" id="PS50157"/>
    </source>
</evidence>
<keyword evidence="4" id="KW-0677">Repeat</keyword>
<dbReference type="FunFam" id="3.30.160.60:FF:000045">
    <property type="entry name" value="ZFP69 zinc finger protein B"/>
    <property type="match status" value="1"/>
</dbReference>
<dbReference type="FunFam" id="3.30.160.60:FF:000544">
    <property type="entry name" value="zinc finger protein 384 isoform X3"/>
    <property type="match status" value="1"/>
</dbReference>
<keyword evidence="10" id="KW-0539">Nucleus</keyword>
<dbReference type="GO" id="GO:0008270">
    <property type="term" value="F:zinc ion binding"/>
    <property type="evidence" value="ECO:0007669"/>
    <property type="project" value="UniProtKB-KW"/>
</dbReference>
<evidence type="ECO:0000256" key="1">
    <source>
        <dbReference type="ARBA" id="ARBA00004123"/>
    </source>
</evidence>
<dbReference type="PANTHER" id="PTHR23235">
    <property type="entry name" value="KRUEPPEL-LIKE TRANSCRIPTION FACTOR"/>
    <property type="match status" value="1"/>
</dbReference>
<evidence type="ECO:0000256" key="9">
    <source>
        <dbReference type="ARBA" id="ARBA00023163"/>
    </source>
</evidence>
<evidence type="ECO:0000256" key="2">
    <source>
        <dbReference type="ARBA" id="ARBA00006991"/>
    </source>
</evidence>
<evidence type="ECO:0000256" key="12">
    <source>
        <dbReference type="SAM" id="MobiDB-lite"/>
    </source>
</evidence>
<dbReference type="SUPFAM" id="SSF57667">
    <property type="entry name" value="beta-beta-alpha zinc fingers"/>
    <property type="match status" value="4"/>
</dbReference>
<feature type="domain" description="C2H2-type" evidence="13">
    <location>
        <begin position="356"/>
        <end position="383"/>
    </location>
</feature>
<reference evidence="14" key="1">
    <citation type="submission" date="2025-08" db="UniProtKB">
        <authorList>
            <consortium name="Ensembl"/>
        </authorList>
    </citation>
    <scope>IDENTIFICATION</scope>
</reference>
<evidence type="ECO:0000256" key="4">
    <source>
        <dbReference type="ARBA" id="ARBA00022737"/>
    </source>
</evidence>
<dbReference type="FunFam" id="3.30.160.60:FF:000216">
    <property type="entry name" value="Zinc finger protein 384 like"/>
    <property type="match status" value="1"/>
</dbReference>
<feature type="domain" description="C2H2-type" evidence="13">
    <location>
        <begin position="296"/>
        <end position="325"/>
    </location>
</feature>
<dbReference type="FunFam" id="3.30.160.60:FF:000377">
    <property type="entry name" value="zinc finger protein 362 isoform X4"/>
    <property type="match status" value="1"/>
</dbReference>
<keyword evidence="5 11" id="KW-0863">Zinc-finger</keyword>
<evidence type="ECO:0000256" key="3">
    <source>
        <dbReference type="ARBA" id="ARBA00022723"/>
    </source>
</evidence>
<name>A0A8C2E847_CYPCA</name>
<feature type="domain" description="C2H2-type" evidence="13">
    <location>
        <begin position="326"/>
        <end position="353"/>
    </location>
</feature>
<dbReference type="InterPro" id="IPR036236">
    <property type="entry name" value="Znf_C2H2_sf"/>
</dbReference>
<keyword evidence="8" id="KW-0238">DNA-binding</keyword>
<dbReference type="GO" id="GO:0000981">
    <property type="term" value="F:DNA-binding transcription factor activity, RNA polymerase II-specific"/>
    <property type="evidence" value="ECO:0007669"/>
    <property type="project" value="TreeGrafter"/>
</dbReference>
<evidence type="ECO:0000313" key="14">
    <source>
        <dbReference type="Ensembl" id="ENSCCRP00020037774.1"/>
    </source>
</evidence>
<organism evidence="14 15">
    <name type="scientific">Cyprinus carpio</name>
    <name type="common">Common carp</name>
    <dbReference type="NCBI Taxonomy" id="7962"/>
    <lineage>
        <taxon>Eukaryota</taxon>
        <taxon>Metazoa</taxon>
        <taxon>Chordata</taxon>
        <taxon>Craniata</taxon>
        <taxon>Vertebrata</taxon>
        <taxon>Euteleostomi</taxon>
        <taxon>Actinopterygii</taxon>
        <taxon>Neopterygii</taxon>
        <taxon>Teleostei</taxon>
        <taxon>Ostariophysi</taxon>
        <taxon>Cypriniformes</taxon>
        <taxon>Cyprinidae</taxon>
        <taxon>Cyprininae</taxon>
        <taxon>Cyprinus</taxon>
    </lineage>
</organism>
<evidence type="ECO:0000256" key="7">
    <source>
        <dbReference type="ARBA" id="ARBA00023015"/>
    </source>
</evidence>
<comment type="subcellular location">
    <subcellularLocation>
        <location evidence="1">Nucleus</location>
    </subcellularLocation>
</comment>
<keyword evidence="6" id="KW-0862">Zinc</keyword>
<feature type="domain" description="C2H2-type" evidence="13">
    <location>
        <begin position="268"/>
        <end position="295"/>
    </location>
</feature>
<dbReference type="PANTHER" id="PTHR23235:SF142">
    <property type="entry name" value="ZINC FINGER PROTEIN 384"/>
    <property type="match status" value="1"/>
</dbReference>
<dbReference type="GO" id="GO:0005634">
    <property type="term" value="C:nucleus"/>
    <property type="evidence" value="ECO:0007669"/>
    <property type="project" value="UniProtKB-SubCell"/>
</dbReference>
<dbReference type="Gene3D" id="3.30.160.60">
    <property type="entry name" value="Classic Zinc Finger"/>
    <property type="match status" value="6"/>
</dbReference>
<comment type="similarity">
    <text evidence="2">Belongs to the krueppel C2H2-type zinc-finger protein family.</text>
</comment>
<dbReference type="FunFam" id="3.30.160.60:FF:000433">
    <property type="entry name" value="zinc finger protein 384 isoform X1"/>
    <property type="match status" value="1"/>
</dbReference>
<dbReference type="InterPro" id="IPR013087">
    <property type="entry name" value="Znf_C2H2_type"/>
</dbReference>
<dbReference type="Pfam" id="PF00096">
    <property type="entry name" value="zf-C2H2"/>
    <property type="match status" value="7"/>
</dbReference>
<evidence type="ECO:0000313" key="15">
    <source>
        <dbReference type="Proteomes" id="UP000694701"/>
    </source>
</evidence>
<protein>
    <submittedName>
        <fullName evidence="14">Si:ch211-154o6.2</fullName>
    </submittedName>
</protein>
<keyword evidence="7" id="KW-0805">Transcription regulation</keyword>
<dbReference type="PROSITE" id="PS50157">
    <property type="entry name" value="ZINC_FINGER_C2H2_2"/>
    <property type="match status" value="7"/>
</dbReference>
<keyword evidence="9" id="KW-0804">Transcription</keyword>
<accession>A0A8C2E847</accession>
<feature type="compositionally biased region" description="Low complexity" evidence="12">
    <location>
        <begin position="398"/>
        <end position="408"/>
    </location>
</feature>
<feature type="domain" description="C2H2-type" evidence="13">
    <location>
        <begin position="184"/>
        <end position="211"/>
    </location>
</feature>
<dbReference type="GO" id="GO:0000978">
    <property type="term" value="F:RNA polymerase II cis-regulatory region sequence-specific DNA binding"/>
    <property type="evidence" value="ECO:0007669"/>
    <property type="project" value="TreeGrafter"/>
</dbReference>
<evidence type="ECO:0000256" key="10">
    <source>
        <dbReference type="ARBA" id="ARBA00023242"/>
    </source>
</evidence>
<proteinExistence type="inferred from homology"/>
<evidence type="ECO:0000256" key="6">
    <source>
        <dbReference type="ARBA" id="ARBA00022833"/>
    </source>
</evidence>
<evidence type="ECO:0000256" key="5">
    <source>
        <dbReference type="ARBA" id="ARBA00022771"/>
    </source>
</evidence>
<feature type="region of interest" description="Disordered" evidence="12">
    <location>
        <begin position="381"/>
        <end position="408"/>
    </location>
</feature>
<sequence>MEDSHFNSSYFWSPVQGQIENAVFLNKVKEQLGQDKGPTYSHGPAHYPTTAVVAVAGGAMDTMTARTLKQGHAHPSQSSHSITVLPVPPTSIMTAAGLVTLVSPVSSAQSLIPGHPSTTMISVQTDKKNDSVPCSPVIIPLPSKRGRKKKESLPLVGLPTGTDPLILGLSGQLHSKSHTEVKAHQCPHCSKSFANTSYLAQHIRIHSGAKPYTCSYCQKAFRQLSHLQQHTRSHTESKPHKCPHCTKSFANTSYLAQHVRIHTGVKPYICNYCQKTFRQLCHLQQHQRIHTGDRPYKCSHPGCEKSFTQLSNLQSHRRQHNKDKPYKCHHCNRGYVDAAGLEVHLSTHTVKHDKLYSCGLCNHTYTSETYLMKHMRKHAPDMLHGSNQQNHSPGHAGGSSSDGNGQSQAERNNAFVQPVGVPCIFDLNQYKPVPSADVQYKTVSVSDISPHKDLCITVEASAIQVEHLNSRGIP</sequence>
<evidence type="ECO:0000256" key="8">
    <source>
        <dbReference type="ARBA" id="ARBA00023125"/>
    </source>
</evidence>
<dbReference type="SMART" id="SM00355">
    <property type="entry name" value="ZnF_C2H2"/>
    <property type="match status" value="7"/>
</dbReference>
<evidence type="ECO:0000256" key="11">
    <source>
        <dbReference type="PROSITE-ProRule" id="PRU00042"/>
    </source>
</evidence>
<feature type="domain" description="C2H2-type" evidence="13">
    <location>
        <begin position="240"/>
        <end position="267"/>
    </location>
</feature>
<dbReference type="FunFam" id="3.30.160.60:FF:000158">
    <property type="entry name" value="Zinc finger protein 362"/>
    <property type="match status" value="1"/>
</dbReference>
<dbReference type="Proteomes" id="UP000694701">
    <property type="component" value="Unplaced"/>
</dbReference>
<feature type="domain" description="C2H2-type" evidence="13">
    <location>
        <begin position="212"/>
        <end position="239"/>
    </location>
</feature>